<dbReference type="InterPro" id="IPR027417">
    <property type="entry name" value="P-loop_NTPase"/>
</dbReference>
<protein>
    <recommendedName>
        <fullName evidence="2">Adenylosuccinate synthase</fullName>
    </recommendedName>
</protein>
<dbReference type="PANTHER" id="PTHR11846">
    <property type="entry name" value="ADENYLOSUCCINATE SYNTHETASE"/>
    <property type="match status" value="1"/>
</dbReference>
<dbReference type="GO" id="GO:0044208">
    <property type="term" value="P:'de novo' AMP biosynthetic process"/>
    <property type="evidence" value="ECO:0007669"/>
    <property type="project" value="TreeGrafter"/>
</dbReference>
<dbReference type="HAMAP" id="MF_00011">
    <property type="entry name" value="Adenylosucc_synth"/>
    <property type="match status" value="1"/>
</dbReference>
<dbReference type="InterPro" id="IPR001114">
    <property type="entry name" value="Adenylosuccinate_synthetase"/>
</dbReference>
<dbReference type="AlphaFoldDB" id="A0A0F9JTT5"/>
<comment type="caution">
    <text evidence="1">The sequence shown here is derived from an EMBL/GenBank/DDBJ whole genome shotgun (WGS) entry which is preliminary data.</text>
</comment>
<organism evidence="1">
    <name type="scientific">marine sediment metagenome</name>
    <dbReference type="NCBI Taxonomy" id="412755"/>
    <lineage>
        <taxon>unclassified sequences</taxon>
        <taxon>metagenomes</taxon>
        <taxon>ecological metagenomes</taxon>
    </lineage>
</organism>
<gene>
    <name evidence="1" type="ORF">LCGC14_1413850</name>
</gene>
<dbReference type="Gene3D" id="3.90.170.10">
    <property type="entry name" value="Adenylosuccinate Synthetase, subunit A, domain 3"/>
    <property type="match status" value="1"/>
</dbReference>
<dbReference type="GO" id="GO:0005737">
    <property type="term" value="C:cytoplasm"/>
    <property type="evidence" value="ECO:0007669"/>
    <property type="project" value="TreeGrafter"/>
</dbReference>
<feature type="non-terminal residue" evidence="1">
    <location>
        <position position="1"/>
    </location>
</feature>
<dbReference type="PANTHER" id="PTHR11846:SF0">
    <property type="entry name" value="ADENYLOSUCCINATE SYNTHETASE"/>
    <property type="match status" value="1"/>
</dbReference>
<name>A0A0F9JTT5_9ZZZZ</name>
<dbReference type="SUPFAM" id="SSF52540">
    <property type="entry name" value="P-loop containing nucleoside triphosphate hydrolases"/>
    <property type="match status" value="1"/>
</dbReference>
<evidence type="ECO:0000313" key="1">
    <source>
        <dbReference type="EMBL" id="KKM73108.1"/>
    </source>
</evidence>
<dbReference type="Pfam" id="PF00709">
    <property type="entry name" value="Adenylsucc_synt"/>
    <property type="match status" value="1"/>
</dbReference>
<evidence type="ECO:0008006" key="2">
    <source>
        <dbReference type="Google" id="ProtNLM"/>
    </source>
</evidence>
<dbReference type="EMBL" id="LAZR01009359">
    <property type="protein sequence ID" value="KKM73108.1"/>
    <property type="molecule type" value="Genomic_DNA"/>
</dbReference>
<dbReference type="SMART" id="SM00788">
    <property type="entry name" value="Adenylsucc_synt"/>
    <property type="match status" value="1"/>
</dbReference>
<dbReference type="GO" id="GO:0046040">
    <property type="term" value="P:IMP metabolic process"/>
    <property type="evidence" value="ECO:0007669"/>
    <property type="project" value="TreeGrafter"/>
</dbReference>
<dbReference type="GO" id="GO:0004019">
    <property type="term" value="F:adenylosuccinate synthase activity"/>
    <property type="evidence" value="ECO:0007669"/>
    <property type="project" value="InterPro"/>
</dbReference>
<reference evidence="1" key="1">
    <citation type="journal article" date="2015" name="Nature">
        <title>Complex archaea that bridge the gap between prokaryotes and eukaryotes.</title>
        <authorList>
            <person name="Spang A."/>
            <person name="Saw J.H."/>
            <person name="Jorgensen S.L."/>
            <person name="Zaremba-Niedzwiedzka K."/>
            <person name="Martijn J."/>
            <person name="Lind A.E."/>
            <person name="van Eijk R."/>
            <person name="Schleper C."/>
            <person name="Guy L."/>
            <person name="Ettema T.J."/>
        </authorList>
    </citation>
    <scope>NUCLEOTIDE SEQUENCE</scope>
</reference>
<proteinExistence type="inferred from homology"/>
<sequence>LDVLDDQETVKICTGYKSGKKIYHSFPADLDALDVCEPIYEEVPGWMEDTSKVRNRDDLPKNAINYIQTIERHLRLKIEMISVGPERLQVVRT</sequence>
<accession>A0A0F9JTT5</accession>
<dbReference type="GO" id="GO:0000166">
    <property type="term" value="F:nucleotide binding"/>
    <property type="evidence" value="ECO:0007669"/>
    <property type="project" value="InterPro"/>
</dbReference>
<dbReference type="InterPro" id="IPR042111">
    <property type="entry name" value="Adenylosuccinate_synth_dom3"/>
</dbReference>